<dbReference type="GO" id="GO:0006950">
    <property type="term" value="P:response to stress"/>
    <property type="evidence" value="ECO:0007669"/>
    <property type="project" value="TreeGrafter"/>
</dbReference>
<feature type="compositionally biased region" description="Basic and acidic residues" evidence="1">
    <location>
        <begin position="625"/>
        <end position="651"/>
    </location>
</feature>
<dbReference type="InterPro" id="IPR057058">
    <property type="entry name" value="LTI65_LTI78_NYQTKV"/>
</dbReference>
<feature type="domain" description="LTI65/LTI78 N-terminal" evidence="4">
    <location>
        <begin position="37"/>
        <end position="108"/>
    </location>
</feature>
<reference evidence="6" key="2">
    <citation type="submission" date="2025-08" db="UniProtKB">
        <authorList>
            <consortium name="RefSeq"/>
        </authorList>
    </citation>
    <scope>IDENTIFICATION</scope>
    <source>
        <tissue evidence="6">Young leaves</tissue>
    </source>
</reference>
<evidence type="ECO:0000259" key="4">
    <source>
        <dbReference type="Pfam" id="PF23403"/>
    </source>
</evidence>
<feature type="region of interest" description="Disordered" evidence="1">
    <location>
        <begin position="674"/>
        <end position="721"/>
    </location>
</feature>
<dbReference type="InterPro" id="IPR057059">
    <property type="entry name" value="LTI65/LTI78_PGEED"/>
</dbReference>
<dbReference type="RefSeq" id="XP_027365854.1">
    <property type="nucleotide sequence ID" value="XM_027510053.1"/>
</dbReference>
<feature type="region of interest" description="Disordered" evidence="1">
    <location>
        <begin position="54"/>
        <end position="142"/>
    </location>
</feature>
<dbReference type="Proteomes" id="UP000694853">
    <property type="component" value="Unplaced"/>
</dbReference>
<dbReference type="InterPro" id="IPR037491">
    <property type="entry name" value="LTI78/LTI65"/>
</dbReference>
<evidence type="ECO:0000259" key="3">
    <source>
        <dbReference type="Pfam" id="PF23402"/>
    </source>
</evidence>
<feature type="compositionally biased region" description="Basic and acidic residues" evidence="1">
    <location>
        <begin position="91"/>
        <end position="106"/>
    </location>
</feature>
<protein>
    <submittedName>
        <fullName evidence="6">Low-temperature-induced 65 kDa protein</fullName>
    </submittedName>
</protein>
<dbReference type="Pfam" id="PF23403">
    <property type="entry name" value="LTI65_LTI78_N"/>
    <property type="match status" value="1"/>
</dbReference>
<feature type="compositionally biased region" description="Basic and acidic residues" evidence="1">
    <location>
        <begin position="54"/>
        <end position="81"/>
    </location>
</feature>
<feature type="region of interest" description="Disordered" evidence="1">
    <location>
        <begin position="623"/>
        <end position="661"/>
    </location>
</feature>
<feature type="region of interest" description="Disordered" evidence="1">
    <location>
        <begin position="1"/>
        <end position="40"/>
    </location>
</feature>
<feature type="compositionally biased region" description="Basic and acidic residues" evidence="1">
    <location>
        <begin position="29"/>
        <end position="40"/>
    </location>
</feature>
<feature type="domain" description="LTI65/LTI78 PGEED repeat" evidence="2">
    <location>
        <begin position="594"/>
        <end position="624"/>
    </location>
</feature>
<feature type="domain" description="LTI65/LTI78 NYQTKV repeat" evidence="3">
    <location>
        <begin position="286"/>
        <end position="345"/>
    </location>
</feature>
<gene>
    <name evidence="6" type="primary">LOC113872474</name>
</gene>
<feature type="compositionally biased region" description="Basic and acidic residues" evidence="1">
    <location>
        <begin position="588"/>
        <end position="597"/>
    </location>
</feature>
<dbReference type="InterPro" id="IPR056605">
    <property type="entry name" value="LTI65_LTI78_N"/>
</dbReference>
<feature type="region of interest" description="Disordered" evidence="1">
    <location>
        <begin position="472"/>
        <end position="542"/>
    </location>
</feature>
<dbReference type="PANTHER" id="PTHR33836:SF8">
    <property type="entry name" value="LOW-TEMPERATURE-INDUCED 65 KDA PROTEIN"/>
    <property type="match status" value="1"/>
</dbReference>
<feature type="compositionally biased region" description="Polar residues" evidence="1">
    <location>
        <begin position="1"/>
        <end position="11"/>
    </location>
</feature>
<proteinExistence type="predicted"/>
<keyword evidence="5" id="KW-1185">Reference proteome</keyword>
<feature type="compositionally biased region" description="Polar residues" evidence="1">
    <location>
        <begin position="521"/>
        <end position="541"/>
    </location>
</feature>
<name>A0A8B8MFB3_ABRPR</name>
<feature type="domain" description="LTI65/LTI78 NYQTKV repeat" evidence="3">
    <location>
        <begin position="175"/>
        <end position="235"/>
    </location>
</feature>
<feature type="compositionally biased region" description="Basic and acidic residues" evidence="1">
    <location>
        <begin position="711"/>
        <end position="721"/>
    </location>
</feature>
<feature type="region of interest" description="Disordered" evidence="1">
    <location>
        <begin position="171"/>
        <end position="219"/>
    </location>
</feature>
<feature type="compositionally biased region" description="Basic and acidic residues" evidence="1">
    <location>
        <begin position="277"/>
        <end position="299"/>
    </location>
</feature>
<reference evidence="5" key="1">
    <citation type="journal article" date="2019" name="Toxins">
        <title>Detection of Abrin-Like and Prepropulchellin-Like Toxin Genes and Transcripts Using Whole Genome Sequencing and Full-Length Transcript Sequencing of Abrus precatorius.</title>
        <authorList>
            <person name="Hovde B.T."/>
            <person name="Daligault H.E."/>
            <person name="Hanschen E.R."/>
            <person name="Kunde Y.A."/>
            <person name="Johnson M.B."/>
            <person name="Starkenburg S.R."/>
            <person name="Johnson S.L."/>
        </authorList>
    </citation>
    <scope>NUCLEOTIDE SEQUENCE [LARGE SCALE GENOMIC DNA]</scope>
</reference>
<dbReference type="GeneID" id="113872474"/>
<evidence type="ECO:0000313" key="5">
    <source>
        <dbReference type="Proteomes" id="UP000694853"/>
    </source>
</evidence>
<evidence type="ECO:0000256" key="1">
    <source>
        <dbReference type="SAM" id="MobiDB-lite"/>
    </source>
</evidence>
<evidence type="ECO:0000259" key="2">
    <source>
        <dbReference type="Pfam" id="PF23399"/>
    </source>
</evidence>
<dbReference type="OrthoDB" id="1931597at2759"/>
<feature type="region of interest" description="Disordered" evidence="1">
    <location>
        <begin position="572"/>
        <end position="597"/>
    </location>
</feature>
<dbReference type="GO" id="GO:0009737">
    <property type="term" value="P:response to abscisic acid"/>
    <property type="evidence" value="ECO:0007669"/>
    <property type="project" value="InterPro"/>
</dbReference>
<dbReference type="Pfam" id="PF23402">
    <property type="entry name" value="LTI65_LTI78_NYQTKV"/>
    <property type="match status" value="2"/>
</dbReference>
<dbReference type="KEGG" id="aprc:113872474"/>
<dbReference type="Pfam" id="PF23399">
    <property type="entry name" value="LTI65_PGEED"/>
    <property type="match status" value="1"/>
</dbReference>
<sequence>MDSRVVQSQVNENDENYPHTVVSQQVTHGAEDQHFDPEKKSVLNKVKAKAKKIKDTIKKHGHQVLDRGHEYNNEDQHTLDDHDLDEDEKVGEDPKVHETPIHESEAVKNVTPTSEQVENLGKSGINVRGTTVMGEEPNHDQVVEGGSLTTEVAENIVTDPSKAFSVEENAGLLHDNLEEPISMKDDSNAQGSRPEAYTPPNYQNKVIDTDPSGAGSDEIEITPVDESFARMNLHDMPKPTPEPNVQPTVVDSEYPPDGSHGQPVPHLSADPPITFSVEEKSGLHEDNLERPTGLKEDPHSPGSGPEAYTPPIFQTEVTDPNGAGSDEIEITPVEESFATMNVHDEPKDTQELNIQSTVVDSEYPSAGSHDEFVPHFSAETQTQVPSAGSHDEFVPHFSAETQTQVPSAESHDEFVPHFSAETQTQVPSAGSHDEFVPHFSAETQTQVPSAESHDEFSQEKISTNINRIVENPGETEQTFNTTTTTVGEQPPYEANTDKVVSPRSVITSELVSGEKGDINDTMITNEEQQKSGDTSNKSGSTAEYGKNIAQSLTEKLAPVYEKVAGVGNAVKSKVTGTSTGGVGNEAKNGVKEQDKGVSVKEYLAEKLKPGEEDKALSEVISEALHNPKEEAMKKEHEHLGSGNDKSDKVSEESSVNSQGKGVVGKLKGVVGSWFGKSENQSSQVAGEGVSNSTNYGAEVEQVKVNQVVDENSSRIEEQGTR</sequence>
<evidence type="ECO:0000313" key="6">
    <source>
        <dbReference type="RefSeq" id="XP_027365854.1"/>
    </source>
</evidence>
<feature type="region of interest" description="Disordered" evidence="1">
    <location>
        <begin position="231"/>
        <end position="327"/>
    </location>
</feature>
<feature type="compositionally biased region" description="Low complexity" evidence="1">
    <location>
        <begin position="475"/>
        <end position="485"/>
    </location>
</feature>
<dbReference type="PANTHER" id="PTHR33836">
    <property type="entry name" value="LOW-TEMPERATURE-INDUCED 65 KDA PROTEIN-RELATED"/>
    <property type="match status" value="1"/>
</dbReference>
<feature type="compositionally biased region" description="Polar residues" evidence="1">
    <location>
        <begin position="677"/>
        <end position="695"/>
    </location>
</feature>
<feature type="compositionally biased region" description="Basic and acidic residues" evidence="1">
    <location>
        <begin position="175"/>
        <end position="187"/>
    </location>
</feature>
<accession>A0A8B8MFB3</accession>
<organism evidence="5 6">
    <name type="scientific">Abrus precatorius</name>
    <name type="common">Indian licorice</name>
    <name type="synonym">Glycine abrus</name>
    <dbReference type="NCBI Taxonomy" id="3816"/>
    <lineage>
        <taxon>Eukaryota</taxon>
        <taxon>Viridiplantae</taxon>
        <taxon>Streptophyta</taxon>
        <taxon>Embryophyta</taxon>
        <taxon>Tracheophyta</taxon>
        <taxon>Spermatophyta</taxon>
        <taxon>Magnoliopsida</taxon>
        <taxon>eudicotyledons</taxon>
        <taxon>Gunneridae</taxon>
        <taxon>Pentapetalae</taxon>
        <taxon>rosids</taxon>
        <taxon>fabids</taxon>
        <taxon>Fabales</taxon>
        <taxon>Fabaceae</taxon>
        <taxon>Papilionoideae</taxon>
        <taxon>50 kb inversion clade</taxon>
        <taxon>NPAAA clade</taxon>
        <taxon>indigoferoid/millettioid clade</taxon>
        <taxon>Abreae</taxon>
        <taxon>Abrus</taxon>
    </lineage>
</organism>
<dbReference type="AlphaFoldDB" id="A0A8B8MFB3"/>